<organism evidence="2 3">
    <name type="scientific">Nitrosopumilus oxyclinae</name>
    <dbReference type="NCBI Taxonomy" id="1959104"/>
    <lineage>
        <taxon>Archaea</taxon>
        <taxon>Nitrososphaerota</taxon>
        <taxon>Nitrososphaeria</taxon>
        <taxon>Nitrosopumilales</taxon>
        <taxon>Nitrosopumilaceae</taxon>
        <taxon>Nitrosopumilus</taxon>
    </lineage>
</organism>
<keyword evidence="1" id="KW-0472">Membrane</keyword>
<accession>A0A7D5M579</accession>
<dbReference type="Proteomes" id="UP000509441">
    <property type="component" value="Chromosome"/>
</dbReference>
<dbReference type="EMBL" id="CP026994">
    <property type="protein sequence ID" value="QLH05127.1"/>
    <property type="molecule type" value="Genomic_DNA"/>
</dbReference>
<feature type="transmembrane region" description="Helical" evidence="1">
    <location>
        <begin position="33"/>
        <end position="53"/>
    </location>
</feature>
<dbReference type="RefSeq" id="WP_179362368.1">
    <property type="nucleotide sequence ID" value="NZ_CP026994.1"/>
</dbReference>
<name>A0A7D5M579_9ARCH</name>
<evidence type="ECO:0000313" key="3">
    <source>
        <dbReference type="Proteomes" id="UP000509441"/>
    </source>
</evidence>
<keyword evidence="3" id="KW-1185">Reference proteome</keyword>
<keyword evidence="1" id="KW-1133">Transmembrane helix</keyword>
<proteinExistence type="predicted"/>
<reference evidence="2 3" key="1">
    <citation type="submission" date="2018-02" db="EMBL/GenBank/DDBJ databases">
        <title>Complete genome of Nitrosopumilus oxyclinae HCE1.</title>
        <authorList>
            <person name="Qin W."/>
            <person name="Zheng Y."/>
            <person name="Stahl D.A."/>
        </authorList>
    </citation>
    <scope>NUCLEOTIDE SEQUENCE [LARGE SCALE GENOMIC DNA]</scope>
    <source>
        <strain evidence="2 3">HCE1</strain>
    </source>
</reference>
<dbReference type="OrthoDB" id="3237at2157"/>
<dbReference type="GeneID" id="56061761"/>
<gene>
    <name evidence="2" type="ORF">C5F49_07185</name>
</gene>
<protein>
    <submittedName>
        <fullName evidence="2">Uncharacterized protein</fullName>
    </submittedName>
</protein>
<dbReference type="KEGG" id="nox:C5F49_07185"/>
<evidence type="ECO:0000256" key="1">
    <source>
        <dbReference type="SAM" id="Phobius"/>
    </source>
</evidence>
<dbReference type="AlphaFoldDB" id="A0A7D5M579"/>
<sequence length="77" mass="8407">MATKDKLNKISGIIALGMFAVIISGYFTDNESLLGFPNTTLLYALMPLALIWFGTRKNGCGSCNQTCDISKAEQEKK</sequence>
<evidence type="ECO:0000313" key="2">
    <source>
        <dbReference type="EMBL" id="QLH05127.1"/>
    </source>
</evidence>
<feature type="transmembrane region" description="Helical" evidence="1">
    <location>
        <begin position="7"/>
        <end position="27"/>
    </location>
</feature>
<keyword evidence="1" id="KW-0812">Transmembrane</keyword>